<proteinExistence type="predicted"/>
<dbReference type="Proteomes" id="UP000789405">
    <property type="component" value="Unassembled WGS sequence"/>
</dbReference>
<gene>
    <name evidence="1" type="ORF">DERYTH_LOCUS13708</name>
</gene>
<dbReference type="AlphaFoldDB" id="A0A9N9N8P2"/>
<evidence type="ECO:0000313" key="2">
    <source>
        <dbReference type="Proteomes" id="UP000789405"/>
    </source>
</evidence>
<sequence>MLEHSQYIKYFNYFQCKCRKKIREFYPHRWQYDNRHDDNNCPFFKRCNYFKVLQTVDPEKKYQKEEKLGCLNQKGSLMRFKNYFRIYKLDYNIFFWVKNFKDTDFKQYIFRKGKKKKLEKIIKDVDILVSNHITQIEEYKLKSPEYQHNLLLFSLY</sequence>
<comment type="caution">
    <text evidence="1">The sequence shown here is derived from an EMBL/GenBank/DDBJ whole genome shotgun (WGS) entry which is preliminary data.</text>
</comment>
<accession>A0A9N9N8P2</accession>
<dbReference type="EMBL" id="CAJVPY010009823">
    <property type="protein sequence ID" value="CAG8712683.1"/>
    <property type="molecule type" value="Genomic_DNA"/>
</dbReference>
<protein>
    <submittedName>
        <fullName evidence="1">6734_t:CDS:1</fullName>
    </submittedName>
</protein>
<keyword evidence="2" id="KW-1185">Reference proteome</keyword>
<name>A0A9N9N8P2_9GLOM</name>
<organism evidence="1 2">
    <name type="scientific">Dentiscutata erythropus</name>
    <dbReference type="NCBI Taxonomy" id="1348616"/>
    <lineage>
        <taxon>Eukaryota</taxon>
        <taxon>Fungi</taxon>
        <taxon>Fungi incertae sedis</taxon>
        <taxon>Mucoromycota</taxon>
        <taxon>Glomeromycotina</taxon>
        <taxon>Glomeromycetes</taxon>
        <taxon>Diversisporales</taxon>
        <taxon>Gigasporaceae</taxon>
        <taxon>Dentiscutata</taxon>
    </lineage>
</organism>
<reference evidence="1" key="1">
    <citation type="submission" date="2021-06" db="EMBL/GenBank/DDBJ databases">
        <authorList>
            <person name="Kallberg Y."/>
            <person name="Tangrot J."/>
            <person name="Rosling A."/>
        </authorList>
    </citation>
    <scope>NUCLEOTIDE SEQUENCE</scope>
    <source>
        <strain evidence="1">MA453B</strain>
    </source>
</reference>
<evidence type="ECO:0000313" key="1">
    <source>
        <dbReference type="EMBL" id="CAG8712683.1"/>
    </source>
</evidence>